<name>A0ABV5GH35_9FLAO</name>
<gene>
    <name evidence="2" type="ORF">ACFFUU_12575</name>
</gene>
<dbReference type="EMBL" id="JBHMFB010000038">
    <property type="protein sequence ID" value="MFB9090444.1"/>
    <property type="molecule type" value="Genomic_DNA"/>
</dbReference>
<keyword evidence="3" id="KW-1185">Reference proteome</keyword>
<proteinExistence type="predicted"/>
<feature type="non-terminal residue" evidence="2">
    <location>
        <position position="369"/>
    </location>
</feature>
<feature type="region of interest" description="Disordered" evidence="1">
    <location>
        <begin position="349"/>
        <end position="369"/>
    </location>
</feature>
<protein>
    <recommendedName>
        <fullName evidence="4">Ig-like domain-containing protein</fullName>
    </recommendedName>
</protein>
<reference evidence="2 3" key="1">
    <citation type="submission" date="2024-09" db="EMBL/GenBank/DDBJ databases">
        <authorList>
            <person name="Sun Q."/>
            <person name="Mori K."/>
        </authorList>
    </citation>
    <scope>NUCLEOTIDE SEQUENCE [LARGE SCALE GENOMIC DNA]</scope>
    <source>
        <strain evidence="2 3">CECT 8460</strain>
    </source>
</reference>
<dbReference type="RefSeq" id="WP_379691956.1">
    <property type="nucleotide sequence ID" value="NZ_JBHMFB010000038.1"/>
</dbReference>
<evidence type="ECO:0000313" key="2">
    <source>
        <dbReference type="EMBL" id="MFB9090444.1"/>
    </source>
</evidence>
<evidence type="ECO:0000313" key="3">
    <source>
        <dbReference type="Proteomes" id="UP001589576"/>
    </source>
</evidence>
<evidence type="ECO:0008006" key="4">
    <source>
        <dbReference type="Google" id="ProtNLM"/>
    </source>
</evidence>
<evidence type="ECO:0000256" key="1">
    <source>
        <dbReference type="SAM" id="MobiDB-lite"/>
    </source>
</evidence>
<comment type="caution">
    <text evidence="2">The sequence shown here is derived from an EMBL/GenBank/DDBJ whole genome shotgun (WGS) entry which is preliminary data.</text>
</comment>
<dbReference type="Proteomes" id="UP001589576">
    <property type="component" value="Unassembled WGS sequence"/>
</dbReference>
<feature type="non-terminal residue" evidence="2">
    <location>
        <position position="1"/>
    </location>
</feature>
<accession>A0ABV5GH35</accession>
<sequence>ASPTVVLTCPTNKRTEACLTQAAINSDFASWLETATATGGCNGVLTNNNTGAPSACGGSTTVTFTYTSLCAPLTTTCQVTYTVPAPATLVVNAPVYSSNSYTNQADADAAFLAWLAGFNFNGGCNPSGSYGEPTAPPYCGGTRTVTYTVNDYCHDGPVIVSATFVITGPPTVVVATPNPINSSTSSCAYPTQAEADASFTAWLNQFGVSGGLNPNGSFIGTPAAPSYCGGTTTVTYIVTDRCYETTTHIGTFTIVPGAPVHVTGPAISSTSSCAYANQDAVDAAFAAWLAQFAVTNVGCNSPTDNQGSFSLTEFQAPRLCIGGSIALTYSYSDHCTQDSVRSTFTITPSTPVDVTGPTTSSTSSCAYAD</sequence>
<organism evidence="2 3">
    <name type="scientific">Flavobacterium paronense</name>
    <dbReference type="NCBI Taxonomy" id="1392775"/>
    <lineage>
        <taxon>Bacteria</taxon>
        <taxon>Pseudomonadati</taxon>
        <taxon>Bacteroidota</taxon>
        <taxon>Flavobacteriia</taxon>
        <taxon>Flavobacteriales</taxon>
        <taxon>Flavobacteriaceae</taxon>
        <taxon>Flavobacterium</taxon>
    </lineage>
</organism>